<organism evidence="1 2">
    <name type="scientific">Lucilia cuprina</name>
    <name type="common">Green bottle fly</name>
    <name type="synonym">Australian sheep blowfly</name>
    <dbReference type="NCBI Taxonomy" id="7375"/>
    <lineage>
        <taxon>Eukaryota</taxon>
        <taxon>Metazoa</taxon>
        <taxon>Ecdysozoa</taxon>
        <taxon>Arthropoda</taxon>
        <taxon>Hexapoda</taxon>
        <taxon>Insecta</taxon>
        <taxon>Pterygota</taxon>
        <taxon>Neoptera</taxon>
        <taxon>Endopterygota</taxon>
        <taxon>Diptera</taxon>
        <taxon>Brachycera</taxon>
        <taxon>Muscomorpha</taxon>
        <taxon>Oestroidea</taxon>
        <taxon>Calliphoridae</taxon>
        <taxon>Luciliinae</taxon>
        <taxon>Lucilia</taxon>
    </lineage>
</organism>
<proteinExistence type="predicted"/>
<dbReference type="AlphaFoldDB" id="A0A0L0C4U8"/>
<evidence type="ECO:0000313" key="1">
    <source>
        <dbReference type="EMBL" id="KNC27266.1"/>
    </source>
</evidence>
<gene>
    <name evidence="1" type="ORF">FF38_02904</name>
</gene>
<keyword evidence="2" id="KW-1185">Reference proteome</keyword>
<comment type="caution">
    <text evidence="1">The sequence shown here is derived from an EMBL/GenBank/DDBJ whole genome shotgun (WGS) entry which is preliminary data.</text>
</comment>
<sequence length="164" mass="18699">MNFNAGQKPQNTKILSYWLLPSDSVCGSGSTVSGVEVLVNDSSGFVVRRSKDIKNCYVDGKDSSKFIEFVSYKYSRLYIVEIGPTTSVSNVNVHVWACTEYCLILLNNNNLIYLSKDNISKYLLKMERQTQKQPYTNSIMLFQHEHENQDENEDFVMTLIASNT</sequence>
<accession>A0A0L0C4U8</accession>
<name>A0A0L0C4U8_LUCCU</name>
<dbReference type="EMBL" id="JRES01000918">
    <property type="protein sequence ID" value="KNC27266.1"/>
    <property type="molecule type" value="Genomic_DNA"/>
</dbReference>
<dbReference type="Proteomes" id="UP000037069">
    <property type="component" value="Unassembled WGS sequence"/>
</dbReference>
<reference evidence="1 2" key="1">
    <citation type="journal article" date="2015" name="Nat. Commun.">
        <title>Lucilia cuprina genome unlocks parasitic fly biology to underpin future interventions.</title>
        <authorList>
            <person name="Anstead C.A."/>
            <person name="Korhonen P.K."/>
            <person name="Young N.D."/>
            <person name="Hall R.S."/>
            <person name="Jex A.R."/>
            <person name="Murali S.C."/>
            <person name="Hughes D.S."/>
            <person name="Lee S.F."/>
            <person name="Perry T."/>
            <person name="Stroehlein A.J."/>
            <person name="Ansell B.R."/>
            <person name="Breugelmans B."/>
            <person name="Hofmann A."/>
            <person name="Qu J."/>
            <person name="Dugan S."/>
            <person name="Lee S.L."/>
            <person name="Chao H."/>
            <person name="Dinh H."/>
            <person name="Han Y."/>
            <person name="Doddapaneni H.V."/>
            <person name="Worley K.C."/>
            <person name="Muzny D.M."/>
            <person name="Ioannidis P."/>
            <person name="Waterhouse R.M."/>
            <person name="Zdobnov E.M."/>
            <person name="James P.J."/>
            <person name="Bagnall N.H."/>
            <person name="Kotze A.C."/>
            <person name="Gibbs R.A."/>
            <person name="Richards S."/>
            <person name="Batterham P."/>
            <person name="Gasser R.B."/>
        </authorList>
    </citation>
    <scope>NUCLEOTIDE SEQUENCE [LARGE SCALE GENOMIC DNA]</scope>
    <source>
        <strain evidence="1 2">LS</strain>
        <tissue evidence="1">Full body</tissue>
    </source>
</reference>
<protein>
    <submittedName>
        <fullName evidence="1">Uncharacterized protein</fullName>
    </submittedName>
</protein>
<evidence type="ECO:0000313" key="2">
    <source>
        <dbReference type="Proteomes" id="UP000037069"/>
    </source>
</evidence>